<gene>
    <name evidence="5" type="ORF">TRICI_003390</name>
</gene>
<dbReference type="VEuPathDB" id="FungiDB:TRICI_003390"/>
<dbReference type="EMBL" id="SWFS01000248">
    <property type="protein sequence ID" value="KAA8912672.1"/>
    <property type="molecule type" value="Genomic_DNA"/>
</dbReference>
<comment type="subcellular location">
    <subcellularLocation>
        <location evidence="1">Nucleus</location>
    </subcellularLocation>
</comment>
<dbReference type="GO" id="GO:0000723">
    <property type="term" value="P:telomere maintenance"/>
    <property type="evidence" value="ECO:0007669"/>
    <property type="project" value="TreeGrafter"/>
</dbReference>
<dbReference type="GO" id="GO:0031573">
    <property type="term" value="P:mitotic intra-S DNA damage checkpoint signaling"/>
    <property type="evidence" value="ECO:0007669"/>
    <property type="project" value="TreeGrafter"/>
</dbReference>
<evidence type="ECO:0000256" key="2">
    <source>
        <dbReference type="ARBA" id="ARBA00005563"/>
    </source>
</evidence>
<keyword evidence="6" id="KW-1185">Reference proteome</keyword>
<dbReference type="InterPro" id="IPR007150">
    <property type="entry name" value="HUS1/Mec3"/>
</dbReference>
<dbReference type="GO" id="GO:0006289">
    <property type="term" value="P:nucleotide-excision repair"/>
    <property type="evidence" value="ECO:0007669"/>
    <property type="project" value="TreeGrafter"/>
</dbReference>
<organism evidence="5 6">
    <name type="scientific">Trichomonascus ciferrii</name>
    <dbReference type="NCBI Taxonomy" id="44093"/>
    <lineage>
        <taxon>Eukaryota</taxon>
        <taxon>Fungi</taxon>
        <taxon>Dikarya</taxon>
        <taxon>Ascomycota</taxon>
        <taxon>Saccharomycotina</taxon>
        <taxon>Dipodascomycetes</taxon>
        <taxon>Dipodascales</taxon>
        <taxon>Trichomonascaceae</taxon>
        <taxon>Trichomonascus</taxon>
        <taxon>Trichomonascus ciferrii complex</taxon>
    </lineage>
</organism>
<comment type="similarity">
    <text evidence="2 4">Belongs to the HUS1 family.</text>
</comment>
<evidence type="ECO:0000256" key="3">
    <source>
        <dbReference type="ARBA" id="ARBA00023242"/>
    </source>
</evidence>
<accession>A0A642V3V8</accession>
<reference evidence="5" key="1">
    <citation type="journal article" date="2019" name="G3 (Bethesda)">
        <title>Genome Assemblies of Two Rare Opportunistic Yeast Pathogens: Diutina rugosa (syn. Candida rugosa) and Trichomonascus ciferrii (syn. Candida ciferrii).</title>
        <authorList>
            <person name="Mixao V."/>
            <person name="Saus E."/>
            <person name="Hansen A.P."/>
            <person name="Lass-Florl C."/>
            <person name="Gabaldon T."/>
        </authorList>
    </citation>
    <scope>NUCLEOTIDE SEQUENCE</scope>
    <source>
        <strain evidence="5">CBS 4856</strain>
    </source>
</reference>
<dbReference type="InterPro" id="IPR016580">
    <property type="entry name" value="HUS1"/>
</dbReference>
<dbReference type="PANTHER" id="PTHR12900:SF0">
    <property type="entry name" value="CHECKPOINT PROTEIN"/>
    <property type="match status" value="1"/>
</dbReference>
<dbReference type="Proteomes" id="UP000761534">
    <property type="component" value="Unassembled WGS sequence"/>
</dbReference>
<sequence length="238" mass="26401">MSSRYNNTLVMDVNADNLQRVLAKTGSSQVEDDLTLKLRKRDQTAYLAVEFGMYINGAQLTDVSQLVPIRLQREGTAPPYLPDARMDVFVRAPDPVASLVRVSDRYRNLGPTLAIRASRAGRFQIATADAINSVVVETTWQNVTVLQLVGENATPSGNDDDTLYSVTVSTKEWFSVLQMHSVAKTVSIGISNNEFLVVYCKLTEDGAHQPRTEDPGSSQIYTEDDEAYLVYVLSHHEV</sequence>
<dbReference type="PIRSF" id="PIRSF011312">
    <property type="entry name" value="Cell_cycle_HUS1"/>
    <property type="match status" value="1"/>
</dbReference>
<dbReference type="Pfam" id="PF04005">
    <property type="entry name" value="Hus1"/>
    <property type="match status" value="1"/>
</dbReference>
<protein>
    <recommendedName>
        <fullName evidence="4">Checkpoint protein</fullName>
    </recommendedName>
</protein>
<evidence type="ECO:0000313" key="5">
    <source>
        <dbReference type="EMBL" id="KAA8912672.1"/>
    </source>
</evidence>
<comment type="caution">
    <text evidence="5">The sequence shown here is derived from an EMBL/GenBank/DDBJ whole genome shotgun (WGS) entry which is preliminary data.</text>
</comment>
<dbReference type="GO" id="GO:0000724">
    <property type="term" value="P:double-strand break repair via homologous recombination"/>
    <property type="evidence" value="ECO:0007669"/>
    <property type="project" value="TreeGrafter"/>
</dbReference>
<dbReference type="GO" id="GO:0005730">
    <property type="term" value="C:nucleolus"/>
    <property type="evidence" value="ECO:0007669"/>
    <property type="project" value="InterPro"/>
</dbReference>
<dbReference type="GO" id="GO:0044778">
    <property type="term" value="P:meiotic DNA integrity checkpoint signaling"/>
    <property type="evidence" value="ECO:0007669"/>
    <property type="project" value="TreeGrafter"/>
</dbReference>
<evidence type="ECO:0000256" key="4">
    <source>
        <dbReference type="PIRNR" id="PIRNR011312"/>
    </source>
</evidence>
<name>A0A642V3V8_9ASCO</name>
<evidence type="ECO:0000256" key="1">
    <source>
        <dbReference type="ARBA" id="ARBA00004123"/>
    </source>
</evidence>
<evidence type="ECO:0000313" key="6">
    <source>
        <dbReference type="Proteomes" id="UP000761534"/>
    </source>
</evidence>
<dbReference type="GO" id="GO:0035861">
    <property type="term" value="C:site of double-strand break"/>
    <property type="evidence" value="ECO:0007669"/>
    <property type="project" value="TreeGrafter"/>
</dbReference>
<dbReference type="PANTHER" id="PTHR12900">
    <property type="entry name" value="MITOTIC AND DNA DAMAGE CHECKPOINT PROTEIN HUS1"/>
    <property type="match status" value="1"/>
</dbReference>
<keyword evidence="3" id="KW-0539">Nucleus</keyword>
<dbReference type="GO" id="GO:0030896">
    <property type="term" value="C:checkpoint clamp complex"/>
    <property type="evidence" value="ECO:0007669"/>
    <property type="project" value="InterPro"/>
</dbReference>
<dbReference type="Gene3D" id="3.70.10.10">
    <property type="match status" value="1"/>
</dbReference>
<dbReference type="AlphaFoldDB" id="A0A642V3V8"/>
<proteinExistence type="inferred from homology"/>
<dbReference type="GO" id="GO:0033314">
    <property type="term" value="P:mitotic DNA replication checkpoint signaling"/>
    <property type="evidence" value="ECO:0007669"/>
    <property type="project" value="TreeGrafter"/>
</dbReference>